<keyword evidence="8" id="KW-0413">Isomerase</keyword>
<dbReference type="GO" id="GO:0004386">
    <property type="term" value="F:helicase activity"/>
    <property type="evidence" value="ECO:0007669"/>
    <property type="project" value="UniProtKB-KW"/>
</dbReference>
<evidence type="ECO:0000256" key="7">
    <source>
        <dbReference type="ARBA" id="ARBA00023204"/>
    </source>
</evidence>
<evidence type="ECO:0000256" key="8">
    <source>
        <dbReference type="ARBA" id="ARBA00023235"/>
    </source>
</evidence>
<dbReference type="InterPro" id="IPR013701">
    <property type="entry name" value="Lhr-like_DEAD/DEAH_assoc"/>
</dbReference>
<dbReference type="Pfam" id="PF23234">
    <property type="entry name" value="WHD_4th_Lhr"/>
    <property type="match status" value="1"/>
</dbReference>
<dbReference type="CDD" id="cd18796">
    <property type="entry name" value="SF2_C_LHR"/>
    <property type="match status" value="1"/>
</dbReference>
<dbReference type="InterPro" id="IPR027417">
    <property type="entry name" value="P-loop_NTPase"/>
</dbReference>
<dbReference type="InterPro" id="IPR055368">
    <property type="entry name" value="WH3_Lhr"/>
</dbReference>
<dbReference type="EMBL" id="JBHSXX010000001">
    <property type="protein sequence ID" value="MFC6868797.1"/>
    <property type="molecule type" value="Genomic_DNA"/>
</dbReference>
<dbReference type="Pfam" id="PF08494">
    <property type="entry name" value="DEAD_assoc"/>
    <property type="match status" value="1"/>
</dbReference>
<organism evidence="11 12">
    <name type="scientific">Haloechinothrix salitolerans</name>
    <dbReference type="NCBI Taxonomy" id="926830"/>
    <lineage>
        <taxon>Bacteria</taxon>
        <taxon>Bacillati</taxon>
        <taxon>Actinomycetota</taxon>
        <taxon>Actinomycetes</taxon>
        <taxon>Pseudonocardiales</taxon>
        <taxon>Pseudonocardiaceae</taxon>
        <taxon>Haloechinothrix</taxon>
    </lineage>
</organism>
<dbReference type="InterPro" id="IPR045628">
    <property type="entry name" value="Lhr_WH_dom"/>
</dbReference>
<evidence type="ECO:0000256" key="3">
    <source>
        <dbReference type="ARBA" id="ARBA00022801"/>
    </source>
</evidence>
<evidence type="ECO:0000313" key="12">
    <source>
        <dbReference type="Proteomes" id="UP001596337"/>
    </source>
</evidence>
<dbReference type="Pfam" id="PF23235">
    <property type="entry name" value="WHD_3rd_Lhr"/>
    <property type="match status" value="1"/>
</dbReference>
<dbReference type="CDD" id="cd17922">
    <property type="entry name" value="DEXHc_LHR-like"/>
    <property type="match status" value="1"/>
</dbReference>
<dbReference type="SUPFAM" id="SSF52540">
    <property type="entry name" value="P-loop containing nucleoside triphosphate hydrolases"/>
    <property type="match status" value="1"/>
</dbReference>
<dbReference type="Pfam" id="PF00270">
    <property type="entry name" value="DEAD"/>
    <property type="match status" value="1"/>
</dbReference>
<keyword evidence="1" id="KW-0547">Nucleotide-binding</keyword>
<keyword evidence="12" id="KW-1185">Reference proteome</keyword>
<reference evidence="12" key="1">
    <citation type="journal article" date="2019" name="Int. J. Syst. Evol. Microbiol.">
        <title>The Global Catalogue of Microorganisms (GCM) 10K type strain sequencing project: providing services to taxonomists for standard genome sequencing and annotation.</title>
        <authorList>
            <consortium name="The Broad Institute Genomics Platform"/>
            <consortium name="The Broad Institute Genome Sequencing Center for Infectious Disease"/>
            <person name="Wu L."/>
            <person name="Ma J."/>
        </authorList>
    </citation>
    <scope>NUCLEOTIDE SEQUENCE [LARGE SCALE GENOMIC DNA]</scope>
    <source>
        <strain evidence="12">KCTC 32255</strain>
    </source>
</reference>
<keyword evidence="2" id="KW-0227">DNA damage</keyword>
<evidence type="ECO:0000256" key="1">
    <source>
        <dbReference type="ARBA" id="ARBA00022741"/>
    </source>
</evidence>
<dbReference type="Gene3D" id="3.40.50.300">
    <property type="entry name" value="P-loop containing nucleotide triphosphate hydrolases"/>
    <property type="match status" value="2"/>
</dbReference>
<keyword evidence="3" id="KW-0378">Hydrolase</keyword>
<accession>A0ABW2C0H1</accession>
<dbReference type="PANTHER" id="PTHR47962">
    <property type="entry name" value="ATP-DEPENDENT HELICASE LHR-RELATED-RELATED"/>
    <property type="match status" value="1"/>
</dbReference>
<dbReference type="PROSITE" id="PS51194">
    <property type="entry name" value="HELICASE_CTER"/>
    <property type="match status" value="1"/>
</dbReference>
<dbReference type="Proteomes" id="UP001596337">
    <property type="component" value="Unassembled WGS sequence"/>
</dbReference>
<protein>
    <submittedName>
        <fullName evidence="11">DEAD/DEAH box helicase</fullName>
    </submittedName>
</protein>
<feature type="domain" description="Helicase ATP-binding" evidence="9">
    <location>
        <begin position="29"/>
        <end position="223"/>
    </location>
</feature>
<dbReference type="RefSeq" id="WP_345396716.1">
    <property type="nucleotide sequence ID" value="NZ_BAABLA010000026.1"/>
</dbReference>
<dbReference type="InterPro" id="IPR011545">
    <property type="entry name" value="DEAD/DEAH_box_helicase_dom"/>
</dbReference>
<keyword evidence="7" id="KW-0234">DNA repair</keyword>
<keyword evidence="4 11" id="KW-0347">Helicase</keyword>
<dbReference type="Pfam" id="PF19306">
    <property type="entry name" value="WHD_Lhr"/>
    <property type="match status" value="1"/>
</dbReference>
<evidence type="ECO:0000256" key="4">
    <source>
        <dbReference type="ARBA" id="ARBA00022806"/>
    </source>
</evidence>
<dbReference type="PROSITE" id="PS51192">
    <property type="entry name" value="HELICASE_ATP_BIND_1"/>
    <property type="match status" value="1"/>
</dbReference>
<evidence type="ECO:0000256" key="5">
    <source>
        <dbReference type="ARBA" id="ARBA00022840"/>
    </source>
</evidence>
<feature type="domain" description="Helicase C-terminal" evidence="10">
    <location>
        <begin position="263"/>
        <end position="418"/>
    </location>
</feature>
<evidence type="ECO:0000313" key="11">
    <source>
        <dbReference type="EMBL" id="MFC6868797.1"/>
    </source>
</evidence>
<dbReference type="InterPro" id="IPR014001">
    <property type="entry name" value="Helicase_ATP-bd"/>
</dbReference>
<dbReference type="SMART" id="SM00490">
    <property type="entry name" value="HELICc"/>
    <property type="match status" value="1"/>
</dbReference>
<gene>
    <name evidence="11" type="ORF">ACFQGD_16775</name>
</gene>
<name>A0ABW2C0H1_9PSEU</name>
<dbReference type="InterPro" id="IPR001650">
    <property type="entry name" value="Helicase_C-like"/>
</dbReference>
<keyword evidence="5" id="KW-0067">ATP-binding</keyword>
<evidence type="ECO:0000256" key="6">
    <source>
        <dbReference type="ARBA" id="ARBA00023125"/>
    </source>
</evidence>
<evidence type="ECO:0000256" key="2">
    <source>
        <dbReference type="ARBA" id="ARBA00022763"/>
    </source>
</evidence>
<evidence type="ECO:0000259" key="10">
    <source>
        <dbReference type="PROSITE" id="PS51194"/>
    </source>
</evidence>
<dbReference type="InterPro" id="IPR052511">
    <property type="entry name" value="ATP-dep_Helicase"/>
</dbReference>
<dbReference type="PANTHER" id="PTHR47962:SF5">
    <property type="entry name" value="ATP-DEPENDENT HELICASE LHR-RELATED"/>
    <property type="match status" value="1"/>
</dbReference>
<dbReference type="InterPro" id="IPR055367">
    <property type="entry name" value="WH4_Lhr"/>
</dbReference>
<keyword evidence="6" id="KW-0238">DNA-binding</keyword>
<dbReference type="SMART" id="SM00487">
    <property type="entry name" value="DEXDc"/>
    <property type="match status" value="1"/>
</dbReference>
<dbReference type="Pfam" id="PF00271">
    <property type="entry name" value="Helicase_C"/>
    <property type="match status" value="1"/>
</dbReference>
<sequence>MLATFHPAVRTWFERRFPEGPTAPQAEGWRAIADEQDTLIAAPTGSGKTLAAFLVCIDRLYRAHERGEELDGTQVVYASPLKALAVDIHQNLERPLREIADTAAELGLSAPDIQVAVRTGDTAASQRAAMLRRPPQILVTTPESLYLLVTAERSREKLRDVDTVIVDEIHAVAGNKRGSHLALTLERLAHVAHEPPQRVGLSATQRPIDVVARLLIGAARSHPDGSPRCAIVDVGHRRALDLALELPDDELGTVASTEQMGEILDRIAAHVAAHRTTLVFVNTRRMAERVAHLLGERLGEEQVAAHHGSLSKDRRQRVEARLRAGDLRALVATASLELGIDIGPVELVCQLGSPRSLATFLQRVGRSNHTRGGTPKGVLYPTSRDELVECAALLRGVRTGRLDAILVPNAPLDILAQQIVAECAAREWREDDLYDLVRRAAPFADLTREAYDDVLELISDGIRTGRGRRAAYLHRDQVNGVLRARRGARLTALTSGGAIPELGDYRVVAEPDETMVGTVNEDWAIESMVGDVFLLGTTSWRIRRVEPGTVRVVDAHGAPPSVPFWLGEAPGRTLELSEEVSDIRAEVERRLHADDHDGAVAWLAAECGIGHDGAEMIVRYLAAAHAALGALPTRDTIVLERFFDESGGMQLVGHAPFGARLNRAFGLALRKRFCVNFDFELQAAASDDAILLSLGLEHSFPLEQVPTFLASPTVEDVVRQAVLTSPMFAARWRWNLNRALVVPRMRGGRKNPPPIQRMEADDLMAAVFPTLAACQENVAPGPMEVPDQPLVRQTMDDCLHEAMDVDGLRELVRGVETGRIRVVVRDTTEPSVLAHEILNGAPFTFLDDAPLEERRSRAVPLRRGLPVEPDDLGALDPAAIERVRAEVRPDPRDPDELHDVLMTVIGLRPEPEWQGWFDELVTERRAVTARTDDGELWVAVARRPAVELLFPGARLTPDYRSPRAAASLDRESAAAEMLRGHLEIRGPSTVDDLSAATLLSTADVTVAVARLETEGFAFRGHYTASFPPGHRASDGPEEICARRLLSRIHGYTRARQRREIEPVTARDFLRFLLRWQHVTPDTRREGKLGVIAVVEQLQGYQLAAGAWEDVLAARVEGYRREWLDEVCLSGDVTWGRLSLRSPADEQTPRHSGMTPSKATPITLTIRDDLAWLLQAARGDRAPTPPGPGRTADVVEALASHGALFASQVATITGRLPSEIDEALWDAVARGLVTADGFGALRALLSPSRNRRPVGTRRLRKAGRTPAARTTGRWSLLPGVALNVGKLGRTEDGGVSLAETDTVVSFGSADNPLTLAGSSDPDCFDPDELAEAVAEQLIARWGVVFRDIVMRDTAGAAGVPWRDVLWALRRMEARGTVRGGRFVSGFAGEQYAHPEAADQLRKARALPHDGETVRLPAADPLNLTGILLPGPRVAALPSESVTYVDGVAS</sequence>
<proteinExistence type="predicted"/>
<comment type="caution">
    <text evidence="11">The sequence shown here is derived from an EMBL/GenBank/DDBJ whole genome shotgun (WGS) entry which is preliminary data.</text>
</comment>
<evidence type="ECO:0000259" key="9">
    <source>
        <dbReference type="PROSITE" id="PS51192"/>
    </source>
</evidence>